<feature type="transmembrane region" description="Helical" evidence="1">
    <location>
        <begin position="85"/>
        <end position="102"/>
    </location>
</feature>
<keyword evidence="1" id="KW-1133">Transmembrane helix</keyword>
<name>A0A251XBE1_9GAMM</name>
<evidence type="ECO:0000313" key="3">
    <source>
        <dbReference type="Proteomes" id="UP000194798"/>
    </source>
</evidence>
<reference evidence="2 3" key="1">
    <citation type="submission" date="2016-12" db="EMBL/GenBank/DDBJ databases">
        <title>Thioflexothrix psekupsii D3 genome sequencing and assembly.</title>
        <authorList>
            <person name="Fomenkov A."/>
            <person name="Vincze T."/>
            <person name="Grabovich M."/>
            <person name="Anton B.P."/>
            <person name="Dubinina G."/>
            <person name="Orlova M."/>
            <person name="Belousova E."/>
            <person name="Roberts R.J."/>
        </authorList>
    </citation>
    <scope>NUCLEOTIDE SEQUENCE [LARGE SCALE GENOMIC DNA]</scope>
    <source>
        <strain evidence="2">D3</strain>
    </source>
</reference>
<feature type="transmembrane region" description="Helical" evidence="1">
    <location>
        <begin position="171"/>
        <end position="192"/>
    </location>
</feature>
<sequence>MNTLTRYFAQMALWLIPAFFLWWWLLQPVILAAIAPVQDVLLQVTYDRARASLNYSNLIDWHINTFLLLPQKAGETALFTWNAKVGNMTALTLGFPLVWLLLLASPTGKIKKTLIGTVLVFIFTFLAIYLKVNIAMLNLLAADDPFLVYISANLQTIHQPVSAWIGKTLEVFGGFLVYFTVLILPVYLAYWFNREWWLQLQTHYLAKNYTYP</sequence>
<proteinExistence type="predicted"/>
<dbReference type="AlphaFoldDB" id="A0A251XBE1"/>
<keyword evidence="3" id="KW-1185">Reference proteome</keyword>
<keyword evidence="1" id="KW-0472">Membrane</keyword>
<gene>
    <name evidence="2" type="ORF">TPSD3_02460</name>
</gene>
<dbReference type="RefSeq" id="WP_086487005.1">
    <property type="nucleotide sequence ID" value="NZ_MSLT01000006.1"/>
</dbReference>
<evidence type="ECO:0000256" key="1">
    <source>
        <dbReference type="SAM" id="Phobius"/>
    </source>
</evidence>
<feature type="transmembrane region" description="Helical" evidence="1">
    <location>
        <begin position="12"/>
        <end position="35"/>
    </location>
</feature>
<evidence type="ECO:0000313" key="2">
    <source>
        <dbReference type="EMBL" id="OUD15410.1"/>
    </source>
</evidence>
<comment type="caution">
    <text evidence="2">The sequence shown here is derived from an EMBL/GenBank/DDBJ whole genome shotgun (WGS) entry which is preliminary data.</text>
</comment>
<keyword evidence="1" id="KW-0812">Transmembrane</keyword>
<organism evidence="2 3">
    <name type="scientific">Thioflexithrix psekupsensis</name>
    <dbReference type="NCBI Taxonomy" id="1570016"/>
    <lineage>
        <taxon>Bacteria</taxon>
        <taxon>Pseudomonadati</taxon>
        <taxon>Pseudomonadota</taxon>
        <taxon>Gammaproteobacteria</taxon>
        <taxon>Thiotrichales</taxon>
        <taxon>Thioflexithrix</taxon>
    </lineage>
</organism>
<dbReference type="Proteomes" id="UP000194798">
    <property type="component" value="Unassembled WGS sequence"/>
</dbReference>
<protein>
    <submittedName>
        <fullName evidence="2">Uncharacterized protein</fullName>
    </submittedName>
</protein>
<dbReference type="EMBL" id="MSLT01000006">
    <property type="protein sequence ID" value="OUD15410.1"/>
    <property type="molecule type" value="Genomic_DNA"/>
</dbReference>
<feature type="transmembrane region" description="Helical" evidence="1">
    <location>
        <begin position="114"/>
        <end position="132"/>
    </location>
</feature>
<accession>A0A251XBE1</accession>